<dbReference type="EMBL" id="FJVC01000687">
    <property type="protein sequence ID" value="CZT53169.1"/>
    <property type="molecule type" value="Genomic_DNA"/>
</dbReference>
<dbReference type="Gene3D" id="3.40.630.10">
    <property type="entry name" value="Zn peptidases"/>
    <property type="match status" value="1"/>
</dbReference>
<gene>
    <name evidence="10" type="ORF">RSE6_14630</name>
</gene>
<dbReference type="Pfam" id="PF00246">
    <property type="entry name" value="Peptidase_M14"/>
    <property type="match status" value="1"/>
</dbReference>
<dbReference type="PROSITE" id="PS52035">
    <property type="entry name" value="PEPTIDASE_M14"/>
    <property type="match status" value="1"/>
</dbReference>
<accession>A0A1E1MVS2</accession>
<dbReference type="GO" id="GO:0008270">
    <property type="term" value="F:zinc ion binding"/>
    <property type="evidence" value="ECO:0007669"/>
    <property type="project" value="InterPro"/>
</dbReference>
<keyword evidence="5" id="KW-0862">Zinc</keyword>
<evidence type="ECO:0000256" key="8">
    <source>
        <dbReference type="SAM" id="SignalP"/>
    </source>
</evidence>
<evidence type="ECO:0000256" key="3">
    <source>
        <dbReference type="ARBA" id="ARBA00022670"/>
    </source>
</evidence>
<evidence type="ECO:0000256" key="4">
    <source>
        <dbReference type="ARBA" id="ARBA00022801"/>
    </source>
</evidence>
<dbReference type="InterPro" id="IPR000834">
    <property type="entry name" value="Peptidase_M14"/>
</dbReference>
<feature type="chain" id="PRO_5009448764" evidence="8">
    <location>
        <begin position="19"/>
        <end position="437"/>
    </location>
</feature>
<dbReference type="AlphaFoldDB" id="A0A1E1MVS2"/>
<dbReference type="PANTHER" id="PTHR11705:SF143">
    <property type="entry name" value="SLL0236 PROTEIN"/>
    <property type="match status" value="1"/>
</dbReference>
<proteinExistence type="inferred from homology"/>
<keyword evidence="6" id="KW-0482">Metalloprotease</keyword>
<dbReference type="SMART" id="SM00631">
    <property type="entry name" value="Zn_pept"/>
    <property type="match status" value="1"/>
</dbReference>
<name>A0A1E1MVS2_RHYSE</name>
<dbReference type="PROSITE" id="PS51257">
    <property type="entry name" value="PROKAR_LIPOPROTEIN"/>
    <property type="match status" value="1"/>
</dbReference>
<dbReference type="GO" id="GO:0006508">
    <property type="term" value="P:proteolysis"/>
    <property type="evidence" value="ECO:0007669"/>
    <property type="project" value="UniProtKB-KW"/>
</dbReference>
<feature type="signal peptide" evidence="8">
    <location>
        <begin position="1"/>
        <end position="18"/>
    </location>
</feature>
<keyword evidence="3" id="KW-0645">Protease</keyword>
<evidence type="ECO:0000256" key="2">
    <source>
        <dbReference type="ARBA" id="ARBA00005988"/>
    </source>
</evidence>
<dbReference type="SUPFAM" id="SSF53187">
    <property type="entry name" value="Zn-dependent exopeptidases"/>
    <property type="match status" value="1"/>
</dbReference>
<evidence type="ECO:0000256" key="5">
    <source>
        <dbReference type="ARBA" id="ARBA00022833"/>
    </source>
</evidence>
<keyword evidence="11" id="KW-1185">Reference proteome</keyword>
<keyword evidence="4" id="KW-0378">Hydrolase</keyword>
<reference evidence="11" key="1">
    <citation type="submission" date="2016-03" db="EMBL/GenBank/DDBJ databases">
        <authorList>
            <person name="Guldener U."/>
        </authorList>
    </citation>
    <scope>NUCLEOTIDE SEQUENCE [LARGE SCALE GENOMIC DNA]</scope>
</reference>
<dbReference type="Proteomes" id="UP000177625">
    <property type="component" value="Unassembled WGS sequence"/>
</dbReference>
<evidence type="ECO:0000256" key="6">
    <source>
        <dbReference type="ARBA" id="ARBA00023049"/>
    </source>
</evidence>
<organism evidence="10 11">
    <name type="scientific">Rhynchosporium secalis</name>
    <name type="common">Barley scald fungus</name>
    <dbReference type="NCBI Taxonomy" id="38038"/>
    <lineage>
        <taxon>Eukaryota</taxon>
        <taxon>Fungi</taxon>
        <taxon>Dikarya</taxon>
        <taxon>Ascomycota</taxon>
        <taxon>Pezizomycotina</taxon>
        <taxon>Leotiomycetes</taxon>
        <taxon>Helotiales</taxon>
        <taxon>Ploettnerulaceae</taxon>
        <taxon>Rhynchosporium</taxon>
    </lineage>
</organism>
<keyword evidence="10" id="KW-0121">Carboxypeptidase</keyword>
<protein>
    <submittedName>
        <fullName evidence="10">Related to carboxypeptidase A</fullName>
    </submittedName>
</protein>
<sequence length="437" mass="46890">MKFLSLSCIACIVVSIQACLLPEEIEGKPRKINRRQTSNGVPIGSGDRYAGGTIAPRGVGTQSTTFTSVLSTAEIASGLKGLTSVYGINTFSTPYPTYQGRTISGGRVGGSGTCTNAFRIFLEAGIHARERGGPDGLLFFIGDLLYANRTGTGLTFGSRTYTNAQVKTALSAGIVFLPLVNPDGVAYDQSSNSCWRKNRNPASSTGSAASIGIDLNRNLDFLWNFPKYFARRVQTDSLASNSPEDETFHGTAAFSEPETKSIKWILDTYAKVRWFLDLHSFAGDVLYSWGDDQSQTTTTAQSFNNSAFDSIRGITTDTAYKEYVKPAEFSAIQAVASRVGQASSAAAGRTYAVMQSSELYPTSGSTTDYVYGRHLVNSALNIVRGFTIEFGFGNEASSCPFYPTQSQHTANLKEIEAGFMEFVLAAVANGLGDATVC</sequence>
<keyword evidence="8" id="KW-0732">Signal</keyword>
<evidence type="ECO:0000313" key="10">
    <source>
        <dbReference type="EMBL" id="CZT53169.1"/>
    </source>
</evidence>
<dbReference type="GO" id="GO:0004181">
    <property type="term" value="F:metallocarboxypeptidase activity"/>
    <property type="evidence" value="ECO:0007669"/>
    <property type="project" value="InterPro"/>
</dbReference>
<comment type="cofactor">
    <cofactor evidence="1">
        <name>Zn(2+)</name>
        <dbReference type="ChEBI" id="CHEBI:29105"/>
    </cofactor>
</comment>
<comment type="similarity">
    <text evidence="2 7">Belongs to the peptidase M14 family.</text>
</comment>
<evidence type="ECO:0000313" key="11">
    <source>
        <dbReference type="Proteomes" id="UP000177625"/>
    </source>
</evidence>
<feature type="active site" description="Proton donor/acceptor" evidence="7">
    <location>
        <position position="389"/>
    </location>
</feature>
<feature type="domain" description="Peptidase M14" evidence="9">
    <location>
        <begin position="68"/>
        <end position="426"/>
    </location>
</feature>
<evidence type="ECO:0000256" key="7">
    <source>
        <dbReference type="PROSITE-ProRule" id="PRU01379"/>
    </source>
</evidence>
<evidence type="ECO:0000259" key="9">
    <source>
        <dbReference type="PROSITE" id="PS52035"/>
    </source>
</evidence>
<dbReference type="FunFam" id="3.40.630.10:FF:000155">
    <property type="entry name" value="Zn-dependent exopeptidase"/>
    <property type="match status" value="1"/>
</dbReference>
<dbReference type="PANTHER" id="PTHR11705">
    <property type="entry name" value="PROTEASE FAMILY M14 CARBOXYPEPTIDASE A,B"/>
    <property type="match status" value="1"/>
</dbReference>
<evidence type="ECO:0000256" key="1">
    <source>
        <dbReference type="ARBA" id="ARBA00001947"/>
    </source>
</evidence>